<dbReference type="OrthoDB" id="773269at2"/>
<reference evidence="2 3" key="1">
    <citation type="submission" date="2019-02" db="EMBL/GenBank/DDBJ databases">
        <title>Pedobacter sp. RP-1-14 sp. nov., isolated from Arctic soil.</title>
        <authorList>
            <person name="Dahal R.H."/>
        </authorList>
    </citation>
    <scope>NUCLEOTIDE SEQUENCE [LARGE SCALE GENOMIC DNA]</scope>
    <source>
        <strain evidence="2 3">RP-1-14</strain>
    </source>
</reference>
<dbReference type="RefSeq" id="WP_131596482.1">
    <property type="nucleotide sequence ID" value="NZ_SJSL01000002.1"/>
</dbReference>
<name>A0A4R0NLH9_9SPHI</name>
<dbReference type="Proteomes" id="UP000293347">
    <property type="component" value="Unassembled WGS sequence"/>
</dbReference>
<dbReference type="AlphaFoldDB" id="A0A4R0NLH9"/>
<gene>
    <name evidence="2" type="ORF">EZ437_13265</name>
</gene>
<organism evidence="2 3">
    <name type="scientific">Pedobacter psychroterrae</name>
    <dbReference type="NCBI Taxonomy" id="2530453"/>
    <lineage>
        <taxon>Bacteria</taxon>
        <taxon>Pseudomonadati</taxon>
        <taxon>Bacteroidota</taxon>
        <taxon>Sphingobacteriia</taxon>
        <taxon>Sphingobacteriales</taxon>
        <taxon>Sphingobacteriaceae</taxon>
        <taxon>Pedobacter</taxon>
    </lineage>
</organism>
<sequence>MKRINKRNQVIKNEAEESSENLGLDADHSSEGDTLNSRLNDDNNRITGNPGGENDIKDEDNHAICSPLDQK</sequence>
<evidence type="ECO:0000256" key="1">
    <source>
        <dbReference type="SAM" id="MobiDB-lite"/>
    </source>
</evidence>
<comment type="caution">
    <text evidence="2">The sequence shown here is derived from an EMBL/GenBank/DDBJ whole genome shotgun (WGS) entry which is preliminary data.</text>
</comment>
<dbReference type="EMBL" id="SJSL01000002">
    <property type="protein sequence ID" value="TCD01682.1"/>
    <property type="molecule type" value="Genomic_DNA"/>
</dbReference>
<evidence type="ECO:0000313" key="2">
    <source>
        <dbReference type="EMBL" id="TCD01682.1"/>
    </source>
</evidence>
<accession>A0A4R0NLH9</accession>
<protein>
    <submittedName>
        <fullName evidence="2">Uncharacterized protein</fullName>
    </submittedName>
</protein>
<evidence type="ECO:0000313" key="3">
    <source>
        <dbReference type="Proteomes" id="UP000293347"/>
    </source>
</evidence>
<proteinExistence type="predicted"/>
<feature type="region of interest" description="Disordered" evidence="1">
    <location>
        <begin position="1"/>
        <end position="71"/>
    </location>
</feature>
<keyword evidence="3" id="KW-1185">Reference proteome</keyword>